<sequence>MPIYEGIGAITEKLVVVMDIGTAYTKLGFSGEFSPRYILRSEVRCKETGIMRNIRDYKNERDLYDLLVDFLHVLYFKYVLLSPKDRPVVIVESLLCPTVFRETLAKVLFCHYEISMMLVVPSHLVCLASLGIDTALVLDMGFSEAVAIPVCHGLPVIHAWQALPFASQAVHLNLKSMLTTSNTGISNLTEWDLEDIKVRCCFVTPRERSKEFGKPCPSLTVCPDVKYPIQGSRSITIPGKIRETAFEVFFEEDNDHQCMSTMILDAILKVNLDLRLQLAENIVLMGGTVMTPGLKSRLKEELYEQLKNERYSKLKIKVFKFHSPPCKDNYTAWLGGAIYGCTELLGMKGLSRENYLKENRLPDWANMRDNLRTL</sequence>
<name>A0AAN7VFM0_9COLE</name>
<dbReference type="SMART" id="SM00268">
    <property type="entry name" value="ACTIN"/>
    <property type="match status" value="1"/>
</dbReference>
<evidence type="ECO:0000313" key="2">
    <source>
        <dbReference type="EMBL" id="KAK5643079.1"/>
    </source>
</evidence>
<evidence type="ECO:0000313" key="3">
    <source>
        <dbReference type="Proteomes" id="UP001329430"/>
    </source>
</evidence>
<comment type="similarity">
    <text evidence="1">Belongs to the actin family.</text>
</comment>
<dbReference type="AlphaFoldDB" id="A0AAN7VFM0"/>
<organism evidence="2 3">
    <name type="scientific">Pyrocoelia pectoralis</name>
    <dbReference type="NCBI Taxonomy" id="417401"/>
    <lineage>
        <taxon>Eukaryota</taxon>
        <taxon>Metazoa</taxon>
        <taxon>Ecdysozoa</taxon>
        <taxon>Arthropoda</taxon>
        <taxon>Hexapoda</taxon>
        <taxon>Insecta</taxon>
        <taxon>Pterygota</taxon>
        <taxon>Neoptera</taxon>
        <taxon>Endopterygota</taxon>
        <taxon>Coleoptera</taxon>
        <taxon>Polyphaga</taxon>
        <taxon>Elateriformia</taxon>
        <taxon>Elateroidea</taxon>
        <taxon>Lampyridae</taxon>
        <taxon>Lampyrinae</taxon>
        <taxon>Pyrocoelia</taxon>
    </lineage>
</organism>
<dbReference type="Proteomes" id="UP001329430">
    <property type="component" value="Chromosome 5"/>
</dbReference>
<keyword evidence="3" id="KW-1185">Reference proteome</keyword>
<dbReference type="InterPro" id="IPR043129">
    <property type="entry name" value="ATPase_NBD"/>
</dbReference>
<accession>A0AAN7VFM0</accession>
<gene>
    <name evidence="2" type="ORF">RI129_006924</name>
</gene>
<dbReference type="Gene3D" id="3.30.420.40">
    <property type="match status" value="2"/>
</dbReference>
<dbReference type="InterPro" id="IPR004000">
    <property type="entry name" value="Actin"/>
</dbReference>
<dbReference type="EMBL" id="JAVRBK010000005">
    <property type="protein sequence ID" value="KAK5643079.1"/>
    <property type="molecule type" value="Genomic_DNA"/>
</dbReference>
<proteinExistence type="inferred from homology"/>
<dbReference type="PANTHER" id="PTHR11937">
    <property type="entry name" value="ACTIN"/>
    <property type="match status" value="1"/>
</dbReference>
<evidence type="ECO:0008006" key="4">
    <source>
        <dbReference type="Google" id="ProtNLM"/>
    </source>
</evidence>
<evidence type="ECO:0000256" key="1">
    <source>
        <dbReference type="RuleBase" id="RU000487"/>
    </source>
</evidence>
<dbReference type="SUPFAM" id="SSF53067">
    <property type="entry name" value="Actin-like ATPase domain"/>
    <property type="match status" value="2"/>
</dbReference>
<comment type="caution">
    <text evidence="2">The sequence shown here is derived from an EMBL/GenBank/DDBJ whole genome shotgun (WGS) entry which is preliminary data.</text>
</comment>
<dbReference type="Pfam" id="PF00022">
    <property type="entry name" value="Actin"/>
    <property type="match status" value="2"/>
</dbReference>
<protein>
    <recommendedName>
        <fullName evidence="4">Actin-related protein 10</fullName>
    </recommendedName>
</protein>
<dbReference type="CDD" id="cd10207">
    <property type="entry name" value="ASKHA_NBD_Arp10"/>
    <property type="match status" value="1"/>
</dbReference>
<dbReference type="Gene3D" id="3.90.640.10">
    <property type="entry name" value="Actin, Chain A, domain 4"/>
    <property type="match status" value="1"/>
</dbReference>
<reference evidence="2 3" key="1">
    <citation type="journal article" date="2024" name="Insects">
        <title>An Improved Chromosome-Level Genome Assembly of the Firefly Pyrocoelia pectoralis.</title>
        <authorList>
            <person name="Fu X."/>
            <person name="Meyer-Rochow V.B."/>
            <person name="Ballantyne L."/>
            <person name="Zhu X."/>
        </authorList>
    </citation>
    <scope>NUCLEOTIDE SEQUENCE [LARGE SCALE GENOMIC DNA]</scope>
    <source>
        <strain evidence="2">XCY_ONT2</strain>
    </source>
</reference>